<organism evidence="1">
    <name type="scientific">Ensete ventricosum</name>
    <name type="common">Abyssinian banana</name>
    <name type="synonym">Musa ensete</name>
    <dbReference type="NCBI Taxonomy" id="4639"/>
    <lineage>
        <taxon>Eukaryota</taxon>
        <taxon>Viridiplantae</taxon>
        <taxon>Streptophyta</taxon>
        <taxon>Embryophyta</taxon>
        <taxon>Tracheophyta</taxon>
        <taxon>Spermatophyta</taxon>
        <taxon>Magnoliopsida</taxon>
        <taxon>Liliopsida</taxon>
        <taxon>Zingiberales</taxon>
        <taxon>Musaceae</taxon>
        <taxon>Ensete</taxon>
    </lineage>
</organism>
<evidence type="ECO:0000313" key="1">
    <source>
        <dbReference type="EMBL" id="RZR75136.1"/>
    </source>
</evidence>
<dbReference type="EMBL" id="KV876571">
    <property type="protein sequence ID" value="RZR75136.1"/>
    <property type="molecule type" value="Genomic_DNA"/>
</dbReference>
<sequence>MVADRDNSDDKVGVRLPWTEAKGHRCCGRRRRKMATVMIEEGQRCSLRMKGKRENNVVWLDCPEAEGGEGGALLEQRSPREITMVRDGSIVQARMLAMAKGGKGRTKVVMESRWECRGLLL</sequence>
<protein>
    <submittedName>
        <fullName evidence="1">Uncharacterized protein</fullName>
    </submittedName>
</protein>
<dbReference type="Proteomes" id="UP000290560">
    <property type="component" value="Unassembled WGS sequence"/>
</dbReference>
<dbReference type="AlphaFoldDB" id="A0A445MLM4"/>
<accession>A0A445MLM4</accession>
<reference evidence="1" key="1">
    <citation type="journal article" date="2018" name="Data Brief">
        <title>Genome sequence data from 17 accessions of Ensete ventricosum, a staple food crop for millions in Ethiopia.</title>
        <authorList>
            <person name="Yemataw Z."/>
            <person name="Muzemil S."/>
            <person name="Ambachew D."/>
            <person name="Tripathi L."/>
            <person name="Tesfaye K."/>
            <person name="Chala A."/>
            <person name="Farbos A."/>
            <person name="O'Neill P."/>
            <person name="Moore K."/>
            <person name="Grant M."/>
            <person name="Studholme D.J."/>
        </authorList>
    </citation>
    <scope>NUCLEOTIDE SEQUENCE [LARGE SCALE GENOMIC DNA]</scope>
    <source>
        <tissue evidence="1">Leaf</tissue>
    </source>
</reference>
<name>A0A445MLM4_ENSVE</name>
<gene>
    <name evidence="1" type="ORF">BHM03_00050100</name>
</gene>
<proteinExistence type="predicted"/>